<dbReference type="AlphaFoldDB" id="A0A6M0H6L1"/>
<gene>
    <name evidence="1" type="ORF">G3M99_15810</name>
</gene>
<name>A0A6M0H6L1_9CLOT</name>
<protein>
    <submittedName>
        <fullName evidence="1">DUF2922 domain-containing protein</fullName>
    </submittedName>
</protein>
<accession>A0A6M0H6L1</accession>
<dbReference type="EMBL" id="JAAGPU010000039">
    <property type="protein sequence ID" value="NEU06279.1"/>
    <property type="molecule type" value="Genomic_DNA"/>
</dbReference>
<comment type="caution">
    <text evidence="1">The sequence shown here is derived from an EMBL/GenBank/DDBJ whole genome shotgun (WGS) entry which is preliminary data.</text>
</comment>
<keyword evidence="2" id="KW-1185">Reference proteome</keyword>
<dbReference type="RefSeq" id="WP_061995326.1">
    <property type="nucleotide sequence ID" value="NZ_JAAGPU010000039.1"/>
</dbReference>
<proteinExistence type="predicted"/>
<reference evidence="1 2" key="1">
    <citation type="submission" date="2020-02" db="EMBL/GenBank/DDBJ databases">
        <title>Genome assembly of a novel Clostridium senegalense strain.</title>
        <authorList>
            <person name="Gupta T.B."/>
            <person name="Jauregui R."/>
            <person name="Maclean P."/>
            <person name="Nawarathana A."/>
            <person name="Brightwell G."/>
        </authorList>
    </citation>
    <scope>NUCLEOTIDE SEQUENCE [LARGE SCALE GENOMIC DNA]</scope>
    <source>
        <strain evidence="1 2">AGRFS4</strain>
    </source>
</reference>
<evidence type="ECO:0000313" key="2">
    <source>
        <dbReference type="Proteomes" id="UP000481872"/>
    </source>
</evidence>
<organism evidence="1 2">
    <name type="scientific">Clostridium senegalense</name>
    <dbReference type="NCBI Taxonomy" id="1465809"/>
    <lineage>
        <taxon>Bacteria</taxon>
        <taxon>Bacillati</taxon>
        <taxon>Bacillota</taxon>
        <taxon>Clostridia</taxon>
        <taxon>Eubacteriales</taxon>
        <taxon>Clostridiaceae</taxon>
        <taxon>Clostridium</taxon>
    </lineage>
</organism>
<dbReference type="Pfam" id="PF11148">
    <property type="entry name" value="DUF2922"/>
    <property type="match status" value="1"/>
</dbReference>
<evidence type="ECO:0000313" key="1">
    <source>
        <dbReference type="EMBL" id="NEU06279.1"/>
    </source>
</evidence>
<dbReference type="Proteomes" id="UP000481872">
    <property type="component" value="Unassembled WGS sequence"/>
</dbReference>
<dbReference type="InterPro" id="IPR021321">
    <property type="entry name" value="DUF2922"/>
</dbReference>
<sequence>MEKDLIMTFITEEGNKNNVTLKNVKDDITDEEVSNFMDGIINKNILDYKKGDLVKKSSAKLVETKKTEYNLN</sequence>